<feature type="compositionally biased region" description="Basic and acidic residues" evidence="1">
    <location>
        <begin position="190"/>
        <end position="210"/>
    </location>
</feature>
<name>A0AAD6K8Q1_9ROSI</name>
<gene>
    <name evidence="2" type="ORF">OIU84_002106</name>
</gene>
<comment type="caution">
    <text evidence="2">The sequence shown here is derived from an EMBL/GenBank/DDBJ whole genome shotgun (WGS) entry which is preliminary data.</text>
</comment>
<reference evidence="2 3" key="1">
    <citation type="journal article" date="2023" name="Int. J. Mol. Sci.">
        <title>De Novo Assembly and Annotation of 11 Diverse Shrub Willow (Salix) Genomes Reveals Novel Gene Organization in Sex-Linked Regions.</title>
        <authorList>
            <person name="Hyden B."/>
            <person name="Feng K."/>
            <person name="Yates T.B."/>
            <person name="Jawdy S."/>
            <person name="Cereghino C."/>
            <person name="Smart L.B."/>
            <person name="Muchero W."/>
        </authorList>
    </citation>
    <scope>NUCLEOTIDE SEQUENCE [LARGE SCALE GENOMIC DNA]</scope>
    <source>
        <tissue evidence="2">Shoot tip</tissue>
    </source>
</reference>
<dbReference type="AlphaFoldDB" id="A0AAD6K8Q1"/>
<feature type="region of interest" description="Disordered" evidence="1">
    <location>
        <begin position="134"/>
        <end position="169"/>
    </location>
</feature>
<proteinExistence type="predicted"/>
<sequence>MRDIVKGNGKRTLVLRLRKKDKRRVLRPYLQHILSVADQLEQKRNEIKLFMNLEKNPYENGRWRSVPFTHPATMDTMIMDGDLKNKVKADLELFLKSKHLSPAEMGEIMISNRNSPSRALKSVISALQSQINSGDLRGTGKVDQGMTASRSARSSRDETGESGGVFSQESSVHAVREFKTLYGLWRMGSRRKESMDLSSPAEKEDSQKAA</sequence>
<dbReference type="PANTHER" id="PTHR23070">
    <property type="entry name" value="BCS1 AAA-TYPE ATPASE"/>
    <property type="match status" value="1"/>
</dbReference>
<accession>A0AAD6K8Q1</accession>
<keyword evidence="3" id="KW-1185">Reference proteome</keyword>
<feature type="region of interest" description="Disordered" evidence="1">
    <location>
        <begin position="189"/>
        <end position="210"/>
    </location>
</feature>
<evidence type="ECO:0000313" key="2">
    <source>
        <dbReference type="EMBL" id="KAJ6418862.1"/>
    </source>
</evidence>
<protein>
    <submittedName>
        <fullName evidence="2">Uncharacterized protein</fullName>
    </submittedName>
</protein>
<dbReference type="Proteomes" id="UP001162972">
    <property type="component" value="Chromosome 12"/>
</dbReference>
<dbReference type="InterPro" id="IPR050747">
    <property type="entry name" value="Mitochondrial_chaperone_BCS1"/>
</dbReference>
<dbReference type="EMBL" id="JAPFFJ010000010">
    <property type="protein sequence ID" value="KAJ6418862.1"/>
    <property type="molecule type" value="Genomic_DNA"/>
</dbReference>
<evidence type="ECO:0000313" key="3">
    <source>
        <dbReference type="Proteomes" id="UP001162972"/>
    </source>
</evidence>
<organism evidence="2 3">
    <name type="scientific">Salix udensis</name>
    <dbReference type="NCBI Taxonomy" id="889485"/>
    <lineage>
        <taxon>Eukaryota</taxon>
        <taxon>Viridiplantae</taxon>
        <taxon>Streptophyta</taxon>
        <taxon>Embryophyta</taxon>
        <taxon>Tracheophyta</taxon>
        <taxon>Spermatophyta</taxon>
        <taxon>Magnoliopsida</taxon>
        <taxon>eudicotyledons</taxon>
        <taxon>Gunneridae</taxon>
        <taxon>Pentapetalae</taxon>
        <taxon>rosids</taxon>
        <taxon>fabids</taxon>
        <taxon>Malpighiales</taxon>
        <taxon>Salicaceae</taxon>
        <taxon>Saliceae</taxon>
        <taxon>Salix</taxon>
    </lineage>
</organism>
<evidence type="ECO:0000256" key="1">
    <source>
        <dbReference type="SAM" id="MobiDB-lite"/>
    </source>
</evidence>